<organism evidence="2 3">
    <name type="scientific">Entomomonas moraniae</name>
    <dbReference type="NCBI Taxonomy" id="2213226"/>
    <lineage>
        <taxon>Bacteria</taxon>
        <taxon>Pseudomonadati</taxon>
        <taxon>Pseudomonadota</taxon>
        <taxon>Gammaproteobacteria</taxon>
        <taxon>Pseudomonadales</taxon>
        <taxon>Pseudomonadaceae</taxon>
        <taxon>Entomomonas</taxon>
    </lineage>
</organism>
<evidence type="ECO:0000256" key="1">
    <source>
        <dbReference type="SAM" id="Phobius"/>
    </source>
</evidence>
<gene>
    <name evidence="2" type="ORF">DM558_04345</name>
</gene>
<name>A0A3Q9JK40_9GAMM</name>
<dbReference type="AlphaFoldDB" id="A0A3Q9JK40"/>
<evidence type="ECO:0000313" key="2">
    <source>
        <dbReference type="EMBL" id="AZS50052.1"/>
    </source>
</evidence>
<dbReference type="KEGG" id="emo:DM558_04345"/>
<feature type="transmembrane region" description="Helical" evidence="1">
    <location>
        <begin position="12"/>
        <end position="28"/>
    </location>
</feature>
<keyword evidence="1" id="KW-0472">Membrane</keyword>
<feature type="transmembrane region" description="Helical" evidence="1">
    <location>
        <begin position="40"/>
        <end position="59"/>
    </location>
</feature>
<dbReference type="EMBL" id="CP029822">
    <property type="protein sequence ID" value="AZS50052.1"/>
    <property type="molecule type" value="Genomic_DNA"/>
</dbReference>
<reference evidence="3" key="1">
    <citation type="submission" date="2018-06" db="EMBL/GenBank/DDBJ databases">
        <title>Complete genome of Pseudomonas insecticola strain QZS01.</title>
        <authorList>
            <person name="Wang J."/>
            <person name="Su Q."/>
        </authorList>
    </citation>
    <scope>NUCLEOTIDE SEQUENCE [LARGE SCALE GENOMIC DNA]</scope>
    <source>
        <strain evidence="3">QZS01</strain>
    </source>
</reference>
<evidence type="ECO:0000313" key="3">
    <source>
        <dbReference type="Proteomes" id="UP000273143"/>
    </source>
</evidence>
<dbReference type="Proteomes" id="UP000273143">
    <property type="component" value="Chromosome"/>
</dbReference>
<accession>A0A3Q9JK40</accession>
<sequence>MIGLKALFKMEYFFNKVFIACLIIFLFYCQNYPFTINSNQLYKITIPFLLLLVIAEIRVKMKGELDRKLKITIKPEQYEKISEIVQKKNITVDQFCIEVIDEKLDKSI</sequence>
<proteinExistence type="predicted"/>
<keyword evidence="1" id="KW-0812">Transmembrane</keyword>
<keyword evidence="3" id="KW-1185">Reference proteome</keyword>
<dbReference type="RefSeq" id="WP_127162201.1">
    <property type="nucleotide sequence ID" value="NZ_CP029822.1"/>
</dbReference>
<protein>
    <submittedName>
        <fullName evidence="2">Uncharacterized protein</fullName>
    </submittedName>
</protein>
<keyword evidence="1" id="KW-1133">Transmembrane helix</keyword>